<dbReference type="RefSeq" id="XP_004032375.1">
    <property type="nucleotide sequence ID" value="XM_004032327.1"/>
</dbReference>
<dbReference type="GO" id="GO:0070006">
    <property type="term" value="F:metalloaminopeptidase activity"/>
    <property type="evidence" value="ECO:0007669"/>
    <property type="project" value="InterPro"/>
</dbReference>
<keyword evidence="4" id="KW-0645">Protease</keyword>
<keyword evidence="4" id="KW-0378">Hydrolase</keyword>
<dbReference type="Gene3D" id="3.40.350.10">
    <property type="entry name" value="Creatinase/prolidase N-terminal domain"/>
    <property type="match status" value="2"/>
</dbReference>
<proteinExistence type="inferred from homology"/>
<dbReference type="eggNOG" id="KOG2413">
    <property type="taxonomic scope" value="Eukaryota"/>
</dbReference>
<name>G0QVH8_ICHMU</name>
<dbReference type="InterPro" id="IPR032416">
    <property type="entry name" value="Peptidase_M24_C"/>
</dbReference>
<keyword evidence="4" id="KW-0031">Aminopeptidase</keyword>
<dbReference type="AlphaFoldDB" id="G0QVH8"/>
<dbReference type="OrthoDB" id="9995434at2759"/>
<dbReference type="InterPro" id="IPR036005">
    <property type="entry name" value="Creatinase/aminopeptidase-like"/>
</dbReference>
<organism evidence="4 5">
    <name type="scientific">Ichthyophthirius multifiliis</name>
    <name type="common">White spot disease agent</name>
    <name type="synonym">Ich</name>
    <dbReference type="NCBI Taxonomy" id="5932"/>
    <lineage>
        <taxon>Eukaryota</taxon>
        <taxon>Sar</taxon>
        <taxon>Alveolata</taxon>
        <taxon>Ciliophora</taxon>
        <taxon>Intramacronucleata</taxon>
        <taxon>Oligohymenophorea</taxon>
        <taxon>Hymenostomatida</taxon>
        <taxon>Ophryoglenina</taxon>
        <taxon>Ichthyophthirius</taxon>
    </lineage>
</organism>
<gene>
    <name evidence="4" type="ORF">IMG5_123750</name>
</gene>
<dbReference type="GeneID" id="14906904"/>
<evidence type="ECO:0000259" key="3">
    <source>
        <dbReference type="Pfam" id="PF16188"/>
    </source>
</evidence>
<sequence>MSVYRKFNSDVFLRIANPFLEEVTKKIKKCQKLPKNQYNQENNFLNIKLIHIQFHMMMHIMFIRICIYYRRKCVSLYRFKILVRSFKPWFTDVSENQKIGFDPLLFTNEYIEKRQNDFKQRNIELLPIEPNLIDEIWINKPEDQIKQISIHDMQFACQSTKDKIYKLKEILKEQNSNQILTSQLDEIAWLLNLRGNDIEYNPVFKSYLIIQFLTENQYEGTLYIDQQKLNSKVNQYLTENHIQTSPYNQIYQDLQEKKKKITIQKSQINQKLYQSIPKEKIHTILGQSTSPISKMKAQKIPEQIKRLKDANIRDQAALVSYLGWLENQIIEKKNTNLNEYTASIILDEKRKKSERNQGLSFPTISSVGSNASIIHYRPQKETAFLIEEDKIYLLDSGGQYLDGTTDITRTFHFGNPKQEEKDAYTRVLLGNIDIQKVIWPKKNQIAGCDIDVLARRHLWEGFQDYGHGTGHGIGYYLNVHEGPHGISKNNKEVLIEGMVVSNEPGYYKDGEFGIRIEDTLVVVNKGNEYLGFECLTLFPYDRNLINIKLLNQNYIEFIDQYHKKVWNILFPILEKEKDIQGIKWLEKNTLPLQYEK</sequence>
<dbReference type="SUPFAM" id="SSF55920">
    <property type="entry name" value="Creatinase/aminopeptidase"/>
    <property type="match status" value="1"/>
</dbReference>
<evidence type="ECO:0000313" key="5">
    <source>
        <dbReference type="Proteomes" id="UP000008983"/>
    </source>
</evidence>
<feature type="domain" description="Peptidase M24 C-terminal" evidence="3">
    <location>
        <begin position="528"/>
        <end position="592"/>
    </location>
</feature>
<dbReference type="Pfam" id="PF00557">
    <property type="entry name" value="Peptidase_M24"/>
    <property type="match status" value="1"/>
</dbReference>
<dbReference type="Pfam" id="PF16189">
    <property type="entry name" value="Creatinase_N_2"/>
    <property type="match status" value="1"/>
</dbReference>
<accession>G0QVH8</accession>
<dbReference type="FunFam" id="3.90.230.10:FF:000009">
    <property type="entry name" value="xaa-Pro aminopeptidase 2"/>
    <property type="match status" value="1"/>
</dbReference>
<dbReference type="FunCoup" id="G0QVH8">
    <property type="interactions" value="46"/>
</dbReference>
<evidence type="ECO:0000259" key="2">
    <source>
        <dbReference type="Pfam" id="PF00557"/>
    </source>
</evidence>
<dbReference type="InterPro" id="IPR050422">
    <property type="entry name" value="X-Pro_aminopeptidase_P"/>
</dbReference>
<dbReference type="CDD" id="cd01085">
    <property type="entry name" value="APP"/>
    <property type="match status" value="1"/>
</dbReference>
<dbReference type="PANTHER" id="PTHR43763">
    <property type="entry name" value="XAA-PRO AMINOPEPTIDASE 1"/>
    <property type="match status" value="1"/>
</dbReference>
<dbReference type="PANTHER" id="PTHR43763:SF6">
    <property type="entry name" value="XAA-PRO AMINOPEPTIDASE 1"/>
    <property type="match status" value="1"/>
</dbReference>
<evidence type="ECO:0000313" key="4">
    <source>
        <dbReference type="EMBL" id="EGR30788.1"/>
    </source>
</evidence>
<comment type="similarity">
    <text evidence="1">Belongs to the peptidase M24B family.</text>
</comment>
<dbReference type="Proteomes" id="UP000008983">
    <property type="component" value="Unassembled WGS sequence"/>
</dbReference>
<keyword evidence="5" id="KW-1185">Reference proteome</keyword>
<dbReference type="Pfam" id="PF16188">
    <property type="entry name" value="Peptidase_M24_C"/>
    <property type="match status" value="1"/>
</dbReference>
<feature type="domain" description="Peptidase M24" evidence="2">
    <location>
        <begin position="306"/>
        <end position="523"/>
    </location>
</feature>
<dbReference type="EC" id="3.4.11.9" evidence="4"/>
<dbReference type="OMA" id="AMAKFPP"/>
<dbReference type="STRING" id="857967.G0QVH8"/>
<dbReference type="EMBL" id="GL983944">
    <property type="protein sequence ID" value="EGR30788.1"/>
    <property type="molecule type" value="Genomic_DNA"/>
</dbReference>
<dbReference type="InterPro" id="IPR033740">
    <property type="entry name" value="Pept_M24B"/>
</dbReference>
<dbReference type="InterPro" id="IPR000994">
    <property type="entry name" value="Pept_M24"/>
</dbReference>
<dbReference type="InterPro" id="IPR029149">
    <property type="entry name" value="Creatin/AminoP/Spt16_N"/>
</dbReference>
<dbReference type="Gene3D" id="3.90.230.10">
    <property type="entry name" value="Creatinase/methionine aminopeptidase superfamily"/>
    <property type="match status" value="1"/>
</dbReference>
<reference evidence="4 5" key="1">
    <citation type="submission" date="2011-07" db="EMBL/GenBank/DDBJ databases">
        <authorList>
            <person name="Coyne R."/>
            <person name="Brami D."/>
            <person name="Johnson J."/>
            <person name="Hostetler J."/>
            <person name="Hannick L."/>
            <person name="Clark T."/>
            <person name="Cassidy-Hanley D."/>
            <person name="Inman J."/>
        </authorList>
    </citation>
    <scope>NUCLEOTIDE SEQUENCE [LARGE SCALE GENOMIC DNA]</scope>
    <source>
        <strain evidence="4 5">G5</strain>
    </source>
</reference>
<protein>
    <submittedName>
        <fullName evidence="4">Xaa-pro aminopeptidase, putative</fullName>
        <ecNumber evidence="4">3.4.11.9</ecNumber>
    </submittedName>
</protein>
<dbReference type="InParanoid" id="G0QVH8"/>
<evidence type="ECO:0000256" key="1">
    <source>
        <dbReference type="ARBA" id="ARBA00008766"/>
    </source>
</evidence>